<dbReference type="GO" id="GO:0043565">
    <property type="term" value="F:sequence-specific DNA binding"/>
    <property type="evidence" value="ECO:0007669"/>
    <property type="project" value="InterPro"/>
</dbReference>
<dbReference type="SMART" id="SM00342">
    <property type="entry name" value="HTH_ARAC"/>
    <property type="match status" value="1"/>
</dbReference>
<dbReference type="GO" id="GO:0003700">
    <property type="term" value="F:DNA-binding transcription factor activity"/>
    <property type="evidence" value="ECO:0007669"/>
    <property type="project" value="InterPro"/>
</dbReference>
<name>A0A398CFW9_9BACL</name>
<dbReference type="PRINTS" id="PR00032">
    <property type="entry name" value="HTHARAC"/>
</dbReference>
<feature type="domain" description="HTH araC/xylS-type" evidence="4">
    <location>
        <begin position="178"/>
        <end position="277"/>
    </location>
</feature>
<evidence type="ECO:0000313" key="6">
    <source>
        <dbReference type="Proteomes" id="UP000266340"/>
    </source>
</evidence>
<dbReference type="InterPro" id="IPR018060">
    <property type="entry name" value="HTH_AraC"/>
</dbReference>
<evidence type="ECO:0000259" key="4">
    <source>
        <dbReference type="PROSITE" id="PS01124"/>
    </source>
</evidence>
<keyword evidence="6" id="KW-1185">Reference proteome</keyword>
<dbReference type="PANTHER" id="PTHR43280:SF2">
    <property type="entry name" value="HTH-TYPE TRANSCRIPTIONAL REGULATOR EXSA"/>
    <property type="match status" value="1"/>
</dbReference>
<dbReference type="EMBL" id="QXJM01000040">
    <property type="protein sequence ID" value="RIE01613.1"/>
    <property type="molecule type" value="Genomic_DNA"/>
</dbReference>
<sequence length="277" mass="30783">MQAATGLTLTGGLGVRIEDVLQLDASYQSALAASYRRFRSGGNTLYEFGDGPESAVADTVDDLLQIVKRIVNDPFADKRLRGGPLLAELLSEPDDAPANYVYSFGAFLLRELERGSEERRPEQWKRAWQTLDGLLPSDAPTQTLDSANAAYQAALDTLQTPTAAADKSADANEPRIVDDIRRFIEENYAKPISLSLLSDTFQLSQQHISTAFHKHVGMPYIKYMTRVRMENAARLLSEQPDAKIFEIAESTGYANVKHFSYVFKKHFGVTPGEYPSR</sequence>
<dbReference type="AlphaFoldDB" id="A0A398CFW9"/>
<protein>
    <submittedName>
        <fullName evidence="5">AraC family transcriptional regulator</fullName>
    </submittedName>
</protein>
<dbReference type="SUPFAM" id="SSF46689">
    <property type="entry name" value="Homeodomain-like"/>
    <property type="match status" value="2"/>
</dbReference>
<dbReference type="Pfam" id="PF12833">
    <property type="entry name" value="HTH_18"/>
    <property type="match status" value="1"/>
</dbReference>
<keyword evidence="2" id="KW-0238">DNA-binding</keyword>
<dbReference type="Gene3D" id="1.10.10.60">
    <property type="entry name" value="Homeodomain-like"/>
    <property type="match status" value="2"/>
</dbReference>
<comment type="caution">
    <text evidence="5">The sequence shown here is derived from an EMBL/GenBank/DDBJ whole genome shotgun (WGS) entry which is preliminary data.</text>
</comment>
<evidence type="ECO:0000256" key="2">
    <source>
        <dbReference type="ARBA" id="ARBA00023125"/>
    </source>
</evidence>
<evidence type="ECO:0000313" key="5">
    <source>
        <dbReference type="EMBL" id="RIE01613.1"/>
    </source>
</evidence>
<dbReference type="PROSITE" id="PS01124">
    <property type="entry name" value="HTH_ARAC_FAMILY_2"/>
    <property type="match status" value="1"/>
</dbReference>
<evidence type="ECO:0000256" key="1">
    <source>
        <dbReference type="ARBA" id="ARBA00023015"/>
    </source>
</evidence>
<accession>A0A398CFW9</accession>
<dbReference type="PROSITE" id="PS00041">
    <property type="entry name" value="HTH_ARAC_FAMILY_1"/>
    <property type="match status" value="1"/>
</dbReference>
<dbReference type="Proteomes" id="UP000266340">
    <property type="component" value="Unassembled WGS sequence"/>
</dbReference>
<gene>
    <name evidence="5" type="ORF">D3H35_25045</name>
</gene>
<dbReference type="InterPro" id="IPR018062">
    <property type="entry name" value="HTH_AraC-typ_CS"/>
</dbReference>
<dbReference type="InterPro" id="IPR020449">
    <property type="entry name" value="Tscrpt_reg_AraC-type_HTH"/>
</dbReference>
<dbReference type="PANTHER" id="PTHR43280">
    <property type="entry name" value="ARAC-FAMILY TRANSCRIPTIONAL REGULATOR"/>
    <property type="match status" value="1"/>
</dbReference>
<proteinExistence type="predicted"/>
<dbReference type="InterPro" id="IPR009057">
    <property type="entry name" value="Homeodomain-like_sf"/>
</dbReference>
<reference evidence="5 6" key="1">
    <citation type="submission" date="2018-09" db="EMBL/GenBank/DDBJ databases">
        <title>Cohnella cavernae sp. nov., isolated from a karst cave.</title>
        <authorList>
            <person name="Zhu H."/>
        </authorList>
    </citation>
    <scope>NUCLEOTIDE SEQUENCE [LARGE SCALE GENOMIC DNA]</scope>
    <source>
        <strain evidence="5 6">K2E09-144</strain>
    </source>
</reference>
<organism evidence="5 6">
    <name type="scientific">Cohnella faecalis</name>
    <dbReference type="NCBI Taxonomy" id="2315694"/>
    <lineage>
        <taxon>Bacteria</taxon>
        <taxon>Bacillati</taxon>
        <taxon>Bacillota</taxon>
        <taxon>Bacilli</taxon>
        <taxon>Bacillales</taxon>
        <taxon>Paenibacillaceae</taxon>
        <taxon>Cohnella</taxon>
    </lineage>
</organism>
<keyword evidence="1" id="KW-0805">Transcription regulation</keyword>
<evidence type="ECO:0000256" key="3">
    <source>
        <dbReference type="ARBA" id="ARBA00023163"/>
    </source>
</evidence>
<keyword evidence="3" id="KW-0804">Transcription</keyword>